<dbReference type="Proteomes" id="UP000689195">
    <property type="component" value="Unassembled WGS sequence"/>
</dbReference>
<keyword evidence="2" id="KW-1185">Reference proteome</keyword>
<evidence type="ECO:0000313" key="2">
    <source>
        <dbReference type="Proteomes" id="UP000689195"/>
    </source>
</evidence>
<proteinExistence type="predicted"/>
<protein>
    <submittedName>
        <fullName evidence="1">Uncharacterized protein</fullName>
    </submittedName>
</protein>
<reference evidence="1" key="1">
    <citation type="submission" date="2021-01" db="EMBL/GenBank/DDBJ databases">
        <authorList>
            <consortium name="Genoscope - CEA"/>
            <person name="William W."/>
        </authorList>
    </citation>
    <scope>NUCLEOTIDE SEQUENCE</scope>
</reference>
<sequence>MRNLMSITQDNNCKQYPRLLANDGSENQRVKFQKIEIQDKFHRKVETSFVLKSLHKTNNEIHSFRLIKIIDTPFRQRRKSECDGVISEKIQNIDMKYPKTIIEQHQFLDRVKDLRRRAIKGRMKTKFQKSFKKIDTTKPSQFNPQNQHTMSTRDSIFGSFQDIKVYRTFAKDRTYYQRTLEKKGSDLMSDSPSTPSIHIRRVTQKLGFAQKQQQFVLLQLNKYSPKIFEQLKKDPILKILSETKEIQSQTPPVPQTAASIIQHKFQPYFCNHKTMNLRKSCFASSFQRVKTLI</sequence>
<dbReference type="OrthoDB" id="302391at2759"/>
<organism evidence="1 2">
    <name type="scientific">Paramecium pentaurelia</name>
    <dbReference type="NCBI Taxonomy" id="43138"/>
    <lineage>
        <taxon>Eukaryota</taxon>
        <taxon>Sar</taxon>
        <taxon>Alveolata</taxon>
        <taxon>Ciliophora</taxon>
        <taxon>Intramacronucleata</taxon>
        <taxon>Oligohymenophorea</taxon>
        <taxon>Peniculida</taxon>
        <taxon>Parameciidae</taxon>
        <taxon>Paramecium</taxon>
    </lineage>
</organism>
<dbReference type="EMBL" id="CAJJDO010000011">
    <property type="protein sequence ID" value="CAD8142397.1"/>
    <property type="molecule type" value="Genomic_DNA"/>
</dbReference>
<comment type="caution">
    <text evidence="1">The sequence shown here is derived from an EMBL/GenBank/DDBJ whole genome shotgun (WGS) entry which is preliminary data.</text>
</comment>
<evidence type="ECO:0000313" key="1">
    <source>
        <dbReference type="EMBL" id="CAD8142397.1"/>
    </source>
</evidence>
<dbReference type="AlphaFoldDB" id="A0A8S1ST82"/>
<accession>A0A8S1ST82</accession>
<name>A0A8S1ST82_9CILI</name>
<gene>
    <name evidence="1" type="ORF">PPENT_87.1.T0110119</name>
</gene>